<dbReference type="eggNOG" id="COG3832">
    <property type="taxonomic scope" value="Bacteria"/>
</dbReference>
<protein>
    <recommendedName>
        <fullName evidence="3">Polyketide cyclase/dehydrase</fullName>
    </recommendedName>
</protein>
<dbReference type="EMBL" id="CP009110">
    <property type="protein sequence ID" value="AIJ23863.1"/>
    <property type="molecule type" value="Genomic_DNA"/>
</dbReference>
<dbReference type="Pfam" id="PF10604">
    <property type="entry name" value="Polyketide_cyc2"/>
    <property type="match status" value="1"/>
</dbReference>
<accession>A0A076MSI6</accession>
<dbReference type="SUPFAM" id="SSF55961">
    <property type="entry name" value="Bet v1-like"/>
    <property type="match status" value="1"/>
</dbReference>
<name>A0A076MSI6_AMYME</name>
<dbReference type="InterPro" id="IPR019587">
    <property type="entry name" value="Polyketide_cyclase/dehydratase"/>
</dbReference>
<dbReference type="KEGG" id="amq:AMETH_3771"/>
<keyword evidence="2" id="KW-1185">Reference proteome</keyword>
<dbReference type="RefSeq" id="WP_017982697.1">
    <property type="nucleotide sequence ID" value="NZ_AQUL01000001.1"/>
</dbReference>
<evidence type="ECO:0008006" key="3">
    <source>
        <dbReference type="Google" id="ProtNLM"/>
    </source>
</evidence>
<proteinExistence type="predicted"/>
<dbReference type="AlphaFoldDB" id="A0A076MSI6"/>
<dbReference type="PATRIC" id="fig|1068978.7.peg.4034"/>
<gene>
    <name evidence="1" type="ORF">AMETH_3771</name>
</gene>
<dbReference type="Proteomes" id="UP000062973">
    <property type="component" value="Chromosome"/>
</dbReference>
<reference evidence="1 2" key="1">
    <citation type="submission" date="2014-07" db="EMBL/GenBank/DDBJ databases">
        <title>Whole Genome Sequence of the Amycolatopsis methanolica 239.</title>
        <authorList>
            <person name="Tang B."/>
        </authorList>
    </citation>
    <scope>NUCLEOTIDE SEQUENCE [LARGE SCALE GENOMIC DNA]</scope>
    <source>
        <strain evidence="1 2">239</strain>
    </source>
</reference>
<dbReference type="InterPro" id="IPR023393">
    <property type="entry name" value="START-like_dom_sf"/>
</dbReference>
<sequence>MSGKTTAAVDIARSPQEVFGFLADATHLPDWQPDVRTAAFDGPGPVTVGTRGHEVRHVMGADRTITWEVTAYEPGRRYGVRGVDGPVRANVDVTFTPQGQGTHVEYGIAFEGHGVGRFIAPLARRNARKEVPATLGLLKQHLEAQPHG</sequence>
<dbReference type="HOGENOM" id="CLU_132619_2_1_11"/>
<dbReference type="OrthoDB" id="880456at2"/>
<evidence type="ECO:0000313" key="2">
    <source>
        <dbReference type="Proteomes" id="UP000062973"/>
    </source>
</evidence>
<dbReference type="STRING" id="1068978.AMETH_3771"/>
<organism evidence="1 2">
    <name type="scientific">Amycolatopsis methanolica 239</name>
    <dbReference type="NCBI Taxonomy" id="1068978"/>
    <lineage>
        <taxon>Bacteria</taxon>
        <taxon>Bacillati</taxon>
        <taxon>Actinomycetota</taxon>
        <taxon>Actinomycetes</taxon>
        <taxon>Pseudonocardiales</taxon>
        <taxon>Pseudonocardiaceae</taxon>
        <taxon>Amycolatopsis</taxon>
        <taxon>Amycolatopsis methanolica group</taxon>
    </lineage>
</organism>
<dbReference type="Gene3D" id="3.30.530.20">
    <property type="match status" value="1"/>
</dbReference>
<evidence type="ECO:0000313" key="1">
    <source>
        <dbReference type="EMBL" id="AIJ23863.1"/>
    </source>
</evidence>